<dbReference type="SUPFAM" id="SSF56801">
    <property type="entry name" value="Acetyl-CoA synthetase-like"/>
    <property type="match status" value="1"/>
</dbReference>
<proteinExistence type="predicted"/>
<reference evidence="3 4" key="1">
    <citation type="journal article" date="2018" name="Elife">
        <title>Discovery and characterization of a prevalent human gut bacterial enzyme sufficient for the inactivation of a family of plant toxins.</title>
        <authorList>
            <person name="Koppel N."/>
            <person name="Bisanz J.E."/>
            <person name="Pandelia M.E."/>
            <person name="Turnbaugh P.J."/>
            <person name="Balskus E.P."/>
        </authorList>
    </citation>
    <scope>NUCLEOTIDE SEQUENCE [LARGE SCALE GENOMIC DNA]</scope>
    <source>
        <strain evidence="3 4">OB21 GAM31</strain>
    </source>
</reference>
<feature type="domain" description="AMP-dependent synthetase/ligase" evidence="1">
    <location>
        <begin position="17"/>
        <end position="394"/>
    </location>
</feature>
<dbReference type="InterPro" id="IPR025110">
    <property type="entry name" value="AMP-bd_C"/>
</dbReference>
<evidence type="ECO:0000313" key="3">
    <source>
        <dbReference type="EMBL" id="RDB56505.1"/>
    </source>
</evidence>
<dbReference type="Pfam" id="PF13193">
    <property type="entry name" value="AMP-binding_C"/>
    <property type="match status" value="1"/>
</dbReference>
<accession>A0A369LED5</accession>
<dbReference type="PANTHER" id="PTHR43767">
    <property type="entry name" value="LONG-CHAIN-FATTY-ACID--COA LIGASE"/>
    <property type="match status" value="1"/>
</dbReference>
<dbReference type="Proteomes" id="UP000253975">
    <property type="component" value="Unassembled WGS sequence"/>
</dbReference>
<dbReference type="Gene3D" id="3.40.50.12780">
    <property type="entry name" value="N-terminal domain of ligase-like"/>
    <property type="match status" value="1"/>
</dbReference>
<evidence type="ECO:0000313" key="4">
    <source>
        <dbReference type="Proteomes" id="UP000253975"/>
    </source>
</evidence>
<dbReference type="PROSITE" id="PS00455">
    <property type="entry name" value="AMP_BINDING"/>
    <property type="match status" value="1"/>
</dbReference>
<feature type="domain" description="AMP-binding enzyme C-terminal" evidence="2">
    <location>
        <begin position="445"/>
        <end position="520"/>
    </location>
</feature>
<dbReference type="Gene3D" id="3.30.300.30">
    <property type="match status" value="1"/>
</dbReference>
<sequence>MATIVGNQNLADMWEWLATNRGSHTFLEFHGKDGSQRDFTYAEFNAYINRVANLLCSVGVTAGQNVGVQLYNSPEHIACCMACAKLGAVAVPINMQHTLAECVYVFEKCDISVVIAEPDCQCYYCAGVESCIAGPLGGEPYHVSTLLIAHAGDEGLFGTARDFDAEVAEQTSELSVSIDIDPLDTAMIIFTSGTTSDPKGVELTHANMLYGGYYGDWQCNLSPDDRLLTTMPAFHSNFQTAALMPVLTCGATLVFVEKYSARRYWSQVREFGATALQLVAMMVRTLMMQPVVEGERDHNVKSVQYYLAIEEPEKDEFENRFGVRLQNCYGLTESVCWVTTDLPYGERRWPSVGRSGLGYDVRVVDSEGNVLPAGEVGDIVFHGEMGVSLMKGYYNDEAATNSCVDCKGWMRSGDKGYFDEGGWMYFVDRKSNMIKRAGENISASEVEEVLNTFPGLAEVAVIGVDDPVRDQAVKAFLVFEPNVEPDVEAVLEHCRHNLAHFKVPTIVEVVDALPHTSVGKCAKKLLH</sequence>
<gene>
    <name evidence="3" type="primary">caiC</name>
    <name evidence="3" type="ORF">C1881_08200</name>
</gene>
<dbReference type="InterPro" id="IPR050237">
    <property type="entry name" value="ATP-dep_AMP-bd_enzyme"/>
</dbReference>
<evidence type="ECO:0000259" key="2">
    <source>
        <dbReference type="Pfam" id="PF13193"/>
    </source>
</evidence>
<dbReference type="InterPro" id="IPR020845">
    <property type="entry name" value="AMP-binding_CS"/>
</dbReference>
<name>A0A369LED5_9ACTN</name>
<comment type="caution">
    <text evidence="3">The sequence shown here is derived from an EMBL/GenBank/DDBJ whole genome shotgun (WGS) entry which is preliminary data.</text>
</comment>
<dbReference type="AlphaFoldDB" id="A0A369LED5"/>
<dbReference type="PANTHER" id="PTHR43767:SF1">
    <property type="entry name" value="NONRIBOSOMAL PEPTIDE SYNTHASE PES1 (EUROFUNG)-RELATED"/>
    <property type="match status" value="1"/>
</dbReference>
<dbReference type="InterPro" id="IPR042099">
    <property type="entry name" value="ANL_N_sf"/>
</dbReference>
<dbReference type="InterPro" id="IPR045851">
    <property type="entry name" value="AMP-bd_C_sf"/>
</dbReference>
<dbReference type="GO" id="GO:0016878">
    <property type="term" value="F:acid-thiol ligase activity"/>
    <property type="evidence" value="ECO:0007669"/>
    <property type="project" value="UniProtKB-ARBA"/>
</dbReference>
<dbReference type="EMBL" id="PPTO01000014">
    <property type="protein sequence ID" value="RDB56505.1"/>
    <property type="molecule type" value="Genomic_DNA"/>
</dbReference>
<dbReference type="InterPro" id="IPR000873">
    <property type="entry name" value="AMP-dep_synth/lig_dom"/>
</dbReference>
<evidence type="ECO:0000259" key="1">
    <source>
        <dbReference type="Pfam" id="PF00501"/>
    </source>
</evidence>
<organism evidence="3 4">
    <name type="scientific">Slackia isoflavoniconvertens</name>
    <dbReference type="NCBI Taxonomy" id="572010"/>
    <lineage>
        <taxon>Bacteria</taxon>
        <taxon>Bacillati</taxon>
        <taxon>Actinomycetota</taxon>
        <taxon>Coriobacteriia</taxon>
        <taxon>Eggerthellales</taxon>
        <taxon>Eggerthellaceae</taxon>
        <taxon>Slackia</taxon>
    </lineage>
</organism>
<keyword evidence="3" id="KW-0436">Ligase</keyword>
<dbReference type="Pfam" id="PF00501">
    <property type="entry name" value="AMP-binding"/>
    <property type="match status" value="1"/>
</dbReference>
<dbReference type="RefSeq" id="WP_114616048.1">
    <property type="nucleotide sequence ID" value="NZ_DBEZRV010000003.1"/>
</dbReference>
<protein>
    <submittedName>
        <fullName evidence="3">Crotonobetaine/carnitine-CoA ligase</fullName>
    </submittedName>
</protein>